<evidence type="ECO:0000256" key="1">
    <source>
        <dbReference type="ARBA" id="ARBA00004141"/>
    </source>
</evidence>
<comment type="caution">
    <text evidence="9">The sequence shown here is derived from an EMBL/GenBank/DDBJ whole genome shotgun (WGS) entry which is preliminary data.</text>
</comment>
<evidence type="ECO:0000256" key="7">
    <source>
        <dbReference type="SAM" id="Phobius"/>
    </source>
</evidence>
<feature type="transmembrane region" description="Helical" evidence="7">
    <location>
        <begin position="75"/>
        <end position="100"/>
    </location>
</feature>
<dbReference type="Pfam" id="PF04138">
    <property type="entry name" value="GtrA_DPMS_TM"/>
    <property type="match status" value="1"/>
</dbReference>
<gene>
    <name evidence="9" type="ORF">F8O01_05920</name>
</gene>
<evidence type="ECO:0000313" key="10">
    <source>
        <dbReference type="Proteomes" id="UP000467240"/>
    </source>
</evidence>
<comment type="subcellular location">
    <subcellularLocation>
        <location evidence="1">Membrane</location>
        <topology evidence="1">Multi-pass membrane protein</topology>
    </subcellularLocation>
</comment>
<dbReference type="InterPro" id="IPR007267">
    <property type="entry name" value="GtrA_DPMS_TM"/>
</dbReference>
<feature type="compositionally biased region" description="Basic and acidic residues" evidence="6">
    <location>
        <begin position="10"/>
        <end position="35"/>
    </location>
</feature>
<keyword evidence="3 7" id="KW-0812">Transmembrane</keyword>
<evidence type="ECO:0000256" key="2">
    <source>
        <dbReference type="ARBA" id="ARBA00009399"/>
    </source>
</evidence>
<dbReference type="PANTHER" id="PTHR38459">
    <property type="entry name" value="PROPHAGE BACTOPRENOL-LINKED GLUCOSE TRANSLOCASE HOMOLOG"/>
    <property type="match status" value="1"/>
</dbReference>
<keyword evidence="10" id="KW-1185">Reference proteome</keyword>
<protein>
    <submittedName>
        <fullName evidence="9">GtrA family protein</fullName>
    </submittedName>
</protein>
<sequence length="220" mass="24518">MNRPTGPGDRNVDAGRPSGEDRARVTEDPEPRRPVPADLVEFVAAERASDPVTTDTPLPERLGLFLRLRQLATQLLRFGLVGGVGFFIDIGVFNLLSITFFTDDRFVGATLVAKTLSTLVAIAWNWVGNRYWTFRRHRRENSTREAVEFFAVSLAGLVVGLLPLWIIHYGFGFDSLAADNVSNLIGLAIGSVFRFVLYRWWVFSPARATRDARSGPLPAR</sequence>
<name>A0A7J5BYP0_9MICO</name>
<evidence type="ECO:0000256" key="6">
    <source>
        <dbReference type="SAM" id="MobiDB-lite"/>
    </source>
</evidence>
<evidence type="ECO:0000259" key="8">
    <source>
        <dbReference type="Pfam" id="PF04138"/>
    </source>
</evidence>
<dbReference type="GO" id="GO:0005886">
    <property type="term" value="C:plasma membrane"/>
    <property type="evidence" value="ECO:0007669"/>
    <property type="project" value="TreeGrafter"/>
</dbReference>
<feature type="transmembrane region" description="Helical" evidence="7">
    <location>
        <begin position="149"/>
        <end position="171"/>
    </location>
</feature>
<dbReference type="GO" id="GO:0000271">
    <property type="term" value="P:polysaccharide biosynthetic process"/>
    <property type="evidence" value="ECO:0007669"/>
    <property type="project" value="InterPro"/>
</dbReference>
<feature type="region of interest" description="Disordered" evidence="6">
    <location>
        <begin position="1"/>
        <end position="36"/>
    </location>
</feature>
<dbReference type="AlphaFoldDB" id="A0A7J5BYP0"/>
<dbReference type="EMBL" id="WBJZ01000006">
    <property type="protein sequence ID" value="KAB1659462.1"/>
    <property type="molecule type" value="Genomic_DNA"/>
</dbReference>
<keyword evidence="5 7" id="KW-0472">Membrane</keyword>
<organism evidence="9 10">
    <name type="scientific">Pseudoclavibacter chungangensis</name>
    <dbReference type="NCBI Taxonomy" id="587635"/>
    <lineage>
        <taxon>Bacteria</taxon>
        <taxon>Bacillati</taxon>
        <taxon>Actinomycetota</taxon>
        <taxon>Actinomycetes</taxon>
        <taxon>Micrococcales</taxon>
        <taxon>Microbacteriaceae</taxon>
        <taxon>Pseudoclavibacter</taxon>
    </lineage>
</organism>
<dbReference type="PANTHER" id="PTHR38459:SF1">
    <property type="entry name" value="PROPHAGE BACTOPRENOL-LINKED GLUCOSE TRANSLOCASE HOMOLOG"/>
    <property type="match status" value="1"/>
</dbReference>
<evidence type="ECO:0000313" key="9">
    <source>
        <dbReference type="EMBL" id="KAB1659462.1"/>
    </source>
</evidence>
<proteinExistence type="inferred from homology"/>
<comment type="similarity">
    <text evidence="2">Belongs to the GtrA family.</text>
</comment>
<dbReference type="Proteomes" id="UP000467240">
    <property type="component" value="Unassembled WGS sequence"/>
</dbReference>
<reference evidence="9 10" key="1">
    <citation type="submission" date="2019-09" db="EMBL/GenBank/DDBJ databases">
        <title>Phylogeny of genus Pseudoclavibacter and closely related genus.</title>
        <authorList>
            <person name="Li Y."/>
        </authorList>
    </citation>
    <scope>NUCLEOTIDE SEQUENCE [LARGE SCALE GENOMIC DNA]</scope>
    <source>
        <strain evidence="9 10">DSM 23821</strain>
    </source>
</reference>
<feature type="domain" description="GtrA/DPMS transmembrane" evidence="8">
    <location>
        <begin position="77"/>
        <end position="203"/>
    </location>
</feature>
<feature type="transmembrane region" description="Helical" evidence="7">
    <location>
        <begin position="106"/>
        <end position="128"/>
    </location>
</feature>
<dbReference type="InterPro" id="IPR051401">
    <property type="entry name" value="GtrA_CellWall_Glycosyl"/>
</dbReference>
<evidence type="ECO:0000256" key="5">
    <source>
        <dbReference type="ARBA" id="ARBA00023136"/>
    </source>
</evidence>
<dbReference type="OrthoDB" id="9807815at2"/>
<keyword evidence="4 7" id="KW-1133">Transmembrane helix</keyword>
<feature type="transmembrane region" description="Helical" evidence="7">
    <location>
        <begin position="183"/>
        <end position="203"/>
    </location>
</feature>
<accession>A0A7J5BYP0</accession>
<evidence type="ECO:0000256" key="4">
    <source>
        <dbReference type="ARBA" id="ARBA00022989"/>
    </source>
</evidence>
<evidence type="ECO:0000256" key="3">
    <source>
        <dbReference type="ARBA" id="ARBA00022692"/>
    </source>
</evidence>